<evidence type="ECO:0000256" key="16">
    <source>
        <dbReference type="ARBA" id="ARBA00029570"/>
    </source>
</evidence>
<comment type="similarity">
    <text evidence="7">Belongs to the CobU/CobP family.</text>
</comment>
<organism evidence="20 21">
    <name type="scientific">Mumia zhuanghuii</name>
    <dbReference type="NCBI Taxonomy" id="2585211"/>
    <lineage>
        <taxon>Bacteria</taxon>
        <taxon>Bacillati</taxon>
        <taxon>Actinomycetota</taxon>
        <taxon>Actinomycetes</taxon>
        <taxon>Propionibacteriales</taxon>
        <taxon>Nocardioidaceae</taxon>
        <taxon>Mumia</taxon>
    </lineage>
</organism>
<evidence type="ECO:0000256" key="13">
    <source>
        <dbReference type="ARBA" id="ARBA00022777"/>
    </source>
</evidence>
<comment type="pathway">
    <text evidence="6">Cofactor biosynthesis; adenosylcobalamin biosynthesis; adenosylcobalamin from cob(II)yrinate a,c-diamide: step 5/7.</text>
</comment>
<keyword evidence="10" id="KW-0169">Cobalamin biosynthesis</keyword>
<feature type="active site" description="GMP-histidine intermediate" evidence="18">
    <location>
        <position position="52"/>
    </location>
</feature>
<feature type="binding site" evidence="19">
    <location>
        <position position="82"/>
    </location>
    <ligand>
        <name>GTP</name>
        <dbReference type="ChEBI" id="CHEBI:37565"/>
    </ligand>
</feature>
<dbReference type="Proteomes" id="UP000307768">
    <property type="component" value="Unassembled WGS sequence"/>
</dbReference>
<dbReference type="SUPFAM" id="SSF52540">
    <property type="entry name" value="P-loop containing nucleoside triphosphate hydrolases"/>
    <property type="match status" value="1"/>
</dbReference>
<name>A0A5Q6S288_9ACTN</name>
<comment type="catalytic activity">
    <reaction evidence="3">
        <text>adenosylcob(III)inamide + GTP = adenosylcob(III)inamide phosphate + GDP + H(+)</text>
        <dbReference type="Rhea" id="RHEA:15765"/>
        <dbReference type="ChEBI" id="CHEBI:2480"/>
        <dbReference type="ChEBI" id="CHEBI:15378"/>
        <dbReference type="ChEBI" id="CHEBI:37565"/>
        <dbReference type="ChEBI" id="CHEBI:58189"/>
        <dbReference type="ChEBI" id="CHEBI:58502"/>
        <dbReference type="EC" id="2.7.1.156"/>
    </reaction>
</comment>
<evidence type="ECO:0000256" key="19">
    <source>
        <dbReference type="PIRSR" id="PIRSR006135-2"/>
    </source>
</evidence>
<evidence type="ECO:0000256" key="15">
    <source>
        <dbReference type="ARBA" id="ARBA00023134"/>
    </source>
</evidence>
<keyword evidence="14" id="KW-0067">ATP-binding</keyword>
<dbReference type="PANTHER" id="PTHR34848">
    <property type="match status" value="1"/>
</dbReference>
<evidence type="ECO:0000313" key="21">
    <source>
        <dbReference type="Proteomes" id="UP000307768"/>
    </source>
</evidence>
<sequence length="177" mass="19295">MSRRVLVTGGVRSGKSTYAESLLAHEQHVTYIAPGPIPDDSDPEWRARVLEHQKRRPAGWTTVETAEVASALRGTESPVVVDCIGTWVTAVLDEVAAWEAPDAQWRPEVDKRIDSLAEAWAARDQLSVAVTNEVGFGVVPGHRSGRIFRDVLGITNQRLAEASEEVALVVAGRVLHL</sequence>
<evidence type="ECO:0000256" key="3">
    <source>
        <dbReference type="ARBA" id="ARBA00001522"/>
    </source>
</evidence>
<dbReference type="GO" id="GO:0043752">
    <property type="term" value="F:adenosylcobinamide kinase activity"/>
    <property type="evidence" value="ECO:0007669"/>
    <property type="project" value="UniProtKB-EC"/>
</dbReference>
<accession>A0A5Q6S288</accession>
<dbReference type="PIRSF" id="PIRSF006135">
    <property type="entry name" value="CobU"/>
    <property type="match status" value="1"/>
</dbReference>
<keyword evidence="15 19" id="KW-0342">GTP-binding</keyword>
<dbReference type="GO" id="GO:0005525">
    <property type="term" value="F:GTP binding"/>
    <property type="evidence" value="ECO:0007669"/>
    <property type="project" value="UniProtKB-KW"/>
</dbReference>
<feature type="binding site" evidence="19">
    <location>
        <position position="64"/>
    </location>
    <ligand>
        <name>GTP</name>
        <dbReference type="ChEBI" id="CHEBI:37565"/>
    </ligand>
</feature>
<comment type="caution">
    <text evidence="20">The sequence shown here is derived from an EMBL/GenBank/DDBJ whole genome shotgun (WGS) entry which is preliminary data.</text>
</comment>
<comment type="catalytic activity">
    <reaction evidence="1">
        <text>adenosylcob(III)inamide + ATP = adenosylcob(III)inamide phosphate + ADP + H(+)</text>
        <dbReference type="Rhea" id="RHEA:15769"/>
        <dbReference type="ChEBI" id="CHEBI:2480"/>
        <dbReference type="ChEBI" id="CHEBI:15378"/>
        <dbReference type="ChEBI" id="CHEBI:30616"/>
        <dbReference type="ChEBI" id="CHEBI:58502"/>
        <dbReference type="ChEBI" id="CHEBI:456216"/>
        <dbReference type="EC" id="2.7.1.156"/>
    </reaction>
</comment>
<evidence type="ECO:0000256" key="10">
    <source>
        <dbReference type="ARBA" id="ARBA00022573"/>
    </source>
</evidence>
<evidence type="ECO:0000256" key="18">
    <source>
        <dbReference type="PIRSR" id="PIRSR006135-1"/>
    </source>
</evidence>
<dbReference type="Pfam" id="PF02283">
    <property type="entry name" value="CobU"/>
    <property type="match status" value="1"/>
</dbReference>
<dbReference type="GO" id="GO:0009236">
    <property type="term" value="P:cobalamin biosynthetic process"/>
    <property type="evidence" value="ECO:0007669"/>
    <property type="project" value="UniProtKB-UniPathway"/>
</dbReference>
<dbReference type="Gene3D" id="3.40.50.300">
    <property type="entry name" value="P-loop containing nucleotide triphosphate hydrolases"/>
    <property type="match status" value="1"/>
</dbReference>
<dbReference type="UniPathway" id="UPA00148">
    <property type="reaction ID" value="UER00236"/>
</dbReference>
<evidence type="ECO:0000313" key="20">
    <source>
        <dbReference type="EMBL" id="KAA1424484.1"/>
    </source>
</evidence>
<keyword evidence="20" id="KW-0548">Nucleotidyltransferase</keyword>
<evidence type="ECO:0000256" key="5">
    <source>
        <dbReference type="ARBA" id="ARBA00004692"/>
    </source>
</evidence>
<comment type="pathway">
    <text evidence="5">Cofactor biosynthesis; adenosylcobalamin biosynthesis; adenosylcobalamin from cob(II)yrinate a,c-diamide: step 6/7.</text>
</comment>
<proteinExistence type="inferred from homology"/>
<dbReference type="InterPro" id="IPR003203">
    <property type="entry name" value="CobU/CobP"/>
</dbReference>
<dbReference type="GO" id="GO:0008820">
    <property type="term" value="F:cobinamide phosphate guanylyltransferase activity"/>
    <property type="evidence" value="ECO:0007669"/>
    <property type="project" value="UniProtKB-EC"/>
</dbReference>
<protein>
    <recommendedName>
        <fullName evidence="16">Adenosylcobinamide kinase</fullName>
        <ecNumber evidence="8">2.7.1.156</ecNumber>
        <ecNumber evidence="9">2.7.7.62</ecNumber>
    </recommendedName>
    <alternativeName>
        <fullName evidence="17">Adenosylcobinamide-phosphate guanylyltransferase</fullName>
    </alternativeName>
</protein>
<dbReference type="GO" id="GO:0005524">
    <property type="term" value="F:ATP binding"/>
    <property type="evidence" value="ECO:0007669"/>
    <property type="project" value="UniProtKB-KW"/>
</dbReference>
<dbReference type="EC" id="2.7.1.156" evidence="8"/>
<keyword evidence="13 20" id="KW-0418">Kinase</keyword>
<feature type="binding site" evidence="19">
    <location>
        <begin position="9"/>
        <end position="16"/>
    </location>
    <ligand>
        <name>GTP</name>
        <dbReference type="ChEBI" id="CHEBI:37565"/>
    </ligand>
</feature>
<dbReference type="EMBL" id="VDFQ02000001">
    <property type="protein sequence ID" value="KAA1424484.1"/>
    <property type="molecule type" value="Genomic_DNA"/>
</dbReference>
<dbReference type="AlphaFoldDB" id="A0A5Q6S288"/>
<dbReference type="RefSeq" id="WP_149767336.1">
    <property type="nucleotide sequence ID" value="NZ_VDFQ02000001.1"/>
</dbReference>
<evidence type="ECO:0000256" key="11">
    <source>
        <dbReference type="ARBA" id="ARBA00022679"/>
    </source>
</evidence>
<evidence type="ECO:0000256" key="6">
    <source>
        <dbReference type="ARBA" id="ARBA00005159"/>
    </source>
</evidence>
<dbReference type="OrthoDB" id="9788370at2"/>
<evidence type="ECO:0000256" key="17">
    <source>
        <dbReference type="ARBA" id="ARBA00030571"/>
    </source>
</evidence>
<feature type="binding site" evidence="19">
    <location>
        <begin position="33"/>
        <end position="35"/>
    </location>
    <ligand>
        <name>GTP</name>
        <dbReference type="ChEBI" id="CHEBI:37565"/>
    </ligand>
</feature>
<reference evidence="20 21" key="1">
    <citation type="submission" date="2019-09" db="EMBL/GenBank/DDBJ databases">
        <title>Mumia zhuanghuii sp. nov. isolated from the intestinal contents of plateau pika (Ochotona curzoniae) in the Qinghai-Tibet plateau of China.</title>
        <authorList>
            <person name="Tian Z."/>
        </authorList>
    </citation>
    <scope>NUCLEOTIDE SEQUENCE [LARGE SCALE GENOMIC DNA]</scope>
    <source>
        <strain evidence="21">350</strain>
    </source>
</reference>
<evidence type="ECO:0000256" key="8">
    <source>
        <dbReference type="ARBA" id="ARBA00012016"/>
    </source>
</evidence>
<evidence type="ECO:0000256" key="12">
    <source>
        <dbReference type="ARBA" id="ARBA00022741"/>
    </source>
</evidence>
<dbReference type="CDD" id="cd00544">
    <property type="entry name" value="CobU"/>
    <property type="match status" value="1"/>
</dbReference>
<evidence type="ECO:0000256" key="1">
    <source>
        <dbReference type="ARBA" id="ARBA00000312"/>
    </source>
</evidence>
<dbReference type="EC" id="2.7.7.62" evidence="9"/>
<gene>
    <name evidence="20" type="ORF">FE697_000680</name>
</gene>
<dbReference type="PANTHER" id="PTHR34848:SF1">
    <property type="entry name" value="BIFUNCTIONAL ADENOSYLCOBALAMIN BIOSYNTHESIS PROTEIN COBU"/>
    <property type="match status" value="1"/>
</dbReference>
<evidence type="ECO:0000256" key="4">
    <source>
        <dbReference type="ARBA" id="ARBA00003889"/>
    </source>
</evidence>
<comment type="function">
    <text evidence="4">Catalyzes ATP-dependent phosphorylation of adenosylcobinamide and addition of GMP to adenosylcobinamide phosphate.</text>
</comment>
<evidence type="ECO:0000256" key="14">
    <source>
        <dbReference type="ARBA" id="ARBA00022840"/>
    </source>
</evidence>
<evidence type="ECO:0000256" key="2">
    <source>
        <dbReference type="ARBA" id="ARBA00000711"/>
    </source>
</evidence>
<comment type="catalytic activity">
    <reaction evidence="2">
        <text>adenosylcob(III)inamide phosphate + GTP + H(+) = adenosylcob(III)inamide-GDP + diphosphate</text>
        <dbReference type="Rhea" id="RHEA:22712"/>
        <dbReference type="ChEBI" id="CHEBI:15378"/>
        <dbReference type="ChEBI" id="CHEBI:33019"/>
        <dbReference type="ChEBI" id="CHEBI:37565"/>
        <dbReference type="ChEBI" id="CHEBI:58502"/>
        <dbReference type="ChEBI" id="CHEBI:60487"/>
        <dbReference type="EC" id="2.7.7.62"/>
    </reaction>
</comment>
<evidence type="ECO:0000256" key="9">
    <source>
        <dbReference type="ARBA" id="ARBA00012523"/>
    </source>
</evidence>
<keyword evidence="12 19" id="KW-0547">Nucleotide-binding</keyword>
<keyword evidence="11 20" id="KW-0808">Transferase</keyword>
<dbReference type="InterPro" id="IPR027417">
    <property type="entry name" value="P-loop_NTPase"/>
</dbReference>
<evidence type="ECO:0000256" key="7">
    <source>
        <dbReference type="ARBA" id="ARBA00007490"/>
    </source>
</evidence>